<sequence length="119" mass="13166">MSIDMVGALMSIALVGALLSLDLVWTLLRIYSIGTLWSIHSVWASWSIDMIRALVIRDVVVGALPSICVVVGTWLSTCILTNRSHEGLKDILCCIQLIRTTDLRHTFRATTLGVLEFHS</sequence>
<dbReference type="AlphaFoldDB" id="A0A2P6S340"/>
<reference evidence="2 3" key="1">
    <citation type="journal article" date="2018" name="Nat. Genet.">
        <title>The Rosa genome provides new insights in the design of modern roses.</title>
        <authorList>
            <person name="Bendahmane M."/>
        </authorList>
    </citation>
    <scope>NUCLEOTIDE SEQUENCE [LARGE SCALE GENOMIC DNA]</scope>
    <source>
        <strain evidence="3">cv. Old Blush</strain>
    </source>
</reference>
<feature type="transmembrane region" description="Helical" evidence="1">
    <location>
        <begin position="12"/>
        <end position="39"/>
    </location>
</feature>
<comment type="caution">
    <text evidence="2">The sequence shown here is derived from an EMBL/GenBank/DDBJ whole genome shotgun (WGS) entry which is preliminary data.</text>
</comment>
<organism evidence="2 3">
    <name type="scientific">Rosa chinensis</name>
    <name type="common">China rose</name>
    <dbReference type="NCBI Taxonomy" id="74649"/>
    <lineage>
        <taxon>Eukaryota</taxon>
        <taxon>Viridiplantae</taxon>
        <taxon>Streptophyta</taxon>
        <taxon>Embryophyta</taxon>
        <taxon>Tracheophyta</taxon>
        <taxon>Spermatophyta</taxon>
        <taxon>Magnoliopsida</taxon>
        <taxon>eudicotyledons</taxon>
        <taxon>Gunneridae</taxon>
        <taxon>Pentapetalae</taxon>
        <taxon>rosids</taxon>
        <taxon>fabids</taxon>
        <taxon>Rosales</taxon>
        <taxon>Rosaceae</taxon>
        <taxon>Rosoideae</taxon>
        <taxon>Rosoideae incertae sedis</taxon>
        <taxon>Rosa</taxon>
    </lineage>
</organism>
<evidence type="ECO:0000256" key="1">
    <source>
        <dbReference type="SAM" id="Phobius"/>
    </source>
</evidence>
<accession>A0A2P6S340</accession>
<evidence type="ECO:0000313" key="3">
    <source>
        <dbReference type="Proteomes" id="UP000238479"/>
    </source>
</evidence>
<keyword evidence="1" id="KW-0472">Membrane</keyword>
<gene>
    <name evidence="2" type="ORF">RchiOBHm_Chr2g0162881</name>
</gene>
<name>A0A2P6S340_ROSCH</name>
<dbReference type="Proteomes" id="UP000238479">
    <property type="component" value="Chromosome 2"/>
</dbReference>
<keyword evidence="1" id="KW-0812">Transmembrane</keyword>
<evidence type="ECO:0008006" key="4">
    <source>
        <dbReference type="Google" id="ProtNLM"/>
    </source>
</evidence>
<keyword evidence="1" id="KW-1133">Transmembrane helix</keyword>
<proteinExistence type="predicted"/>
<protein>
    <recommendedName>
        <fullName evidence="4">Transmembrane protein</fullName>
    </recommendedName>
</protein>
<feature type="transmembrane region" description="Helical" evidence="1">
    <location>
        <begin position="59"/>
        <end position="80"/>
    </location>
</feature>
<keyword evidence="3" id="KW-1185">Reference proteome</keyword>
<evidence type="ECO:0000313" key="2">
    <source>
        <dbReference type="EMBL" id="PRQ53110.1"/>
    </source>
</evidence>
<dbReference type="Gramene" id="PRQ53110">
    <property type="protein sequence ID" value="PRQ53110"/>
    <property type="gene ID" value="RchiOBHm_Chr2g0162881"/>
</dbReference>
<dbReference type="EMBL" id="PDCK01000040">
    <property type="protein sequence ID" value="PRQ53110.1"/>
    <property type="molecule type" value="Genomic_DNA"/>
</dbReference>